<organism evidence="2 3">
    <name type="scientific">Streptoalloteichus tenebrarius (strain ATCC 17920 / DSM 40477 / JCM 4838 / CBS 697.72 / NBRC 16177 / NCIMB 11028 / NRRL B-12390 / A12253. 1 / ISP 5477)</name>
    <name type="common">Streptomyces tenebrarius</name>
    <dbReference type="NCBI Taxonomy" id="1933"/>
    <lineage>
        <taxon>Bacteria</taxon>
        <taxon>Bacillati</taxon>
        <taxon>Actinomycetota</taxon>
        <taxon>Actinomycetes</taxon>
        <taxon>Pseudonocardiales</taxon>
        <taxon>Pseudonocardiaceae</taxon>
        <taxon>Streptoalloteichus</taxon>
    </lineage>
</organism>
<dbReference type="SUPFAM" id="SSF54427">
    <property type="entry name" value="NTF2-like"/>
    <property type="match status" value="1"/>
</dbReference>
<proteinExistence type="predicted"/>
<comment type="caution">
    <text evidence="2">The sequence shown here is derived from an EMBL/GenBank/DDBJ whole genome shotgun (WGS) entry which is preliminary data.</text>
</comment>
<evidence type="ECO:0000259" key="1">
    <source>
        <dbReference type="Pfam" id="PF13577"/>
    </source>
</evidence>
<sequence>MSAPDVVATPVAGELYHEVHQFYAQQMYLLDEHDVDGWVNTFAEDGVFVSNGLPEPLRGHAELLPATRAGADRRDERGVVHRHLMTMLAVWERSDGTLLTRAYVLVVETGREQPTRTWANTVIQDVLARRGDSWVVLERRIALDRKGHASSVLPDVSREGARPA</sequence>
<dbReference type="InterPro" id="IPR032710">
    <property type="entry name" value="NTF2-like_dom_sf"/>
</dbReference>
<feature type="domain" description="SnoaL-like" evidence="1">
    <location>
        <begin position="15"/>
        <end position="140"/>
    </location>
</feature>
<name>A0ABT1I483_STRSD</name>
<dbReference type="Gene3D" id="3.10.450.50">
    <property type="match status" value="1"/>
</dbReference>
<evidence type="ECO:0000313" key="2">
    <source>
        <dbReference type="EMBL" id="MCP2262597.1"/>
    </source>
</evidence>
<keyword evidence="2" id="KW-0560">Oxidoreductase</keyword>
<keyword evidence="2" id="KW-0223">Dioxygenase</keyword>
<dbReference type="Proteomes" id="UP001205311">
    <property type="component" value="Unassembled WGS sequence"/>
</dbReference>
<reference evidence="2 3" key="1">
    <citation type="submission" date="2022-06" db="EMBL/GenBank/DDBJ databases">
        <title>Genomic Encyclopedia of Archaeal and Bacterial Type Strains, Phase II (KMG-II): from individual species to whole genera.</title>
        <authorList>
            <person name="Goeker M."/>
        </authorList>
    </citation>
    <scope>NUCLEOTIDE SEQUENCE [LARGE SCALE GENOMIC DNA]</scope>
    <source>
        <strain evidence="2 3">DSM 40477</strain>
    </source>
</reference>
<dbReference type="EMBL" id="JAMTCP010000080">
    <property type="protein sequence ID" value="MCP2262597.1"/>
    <property type="molecule type" value="Genomic_DNA"/>
</dbReference>
<dbReference type="InterPro" id="IPR037401">
    <property type="entry name" value="SnoaL-like"/>
</dbReference>
<dbReference type="RefSeq" id="WP_253674836.1">
    <property type="nucleotide sequence ID" value="NZ_JAMTCP010000080.1"/>
</dbReference>
<protein>
    <submittedName>
        <fullName evidence="2">3-phenylpropionate/cinnamic acid dioxygenase, small subunit</fullName>
    </submittedName>
</protein>
<gene>
    <name evidence="2" type="ORF">LX15_006337</name>
</gene>
<dbReference type="Pfam" id="PF13577">
    <property type="entry name" value="SnoaL_4"/>
    <property type="match status" value="1"/>
</dbReference>
<dbReference type="GO" id="GO:0051213">
    <property type="term" value="F:dioxygenase activity"/>
    <property type="evidence" value="ECO:0007669"/>
    <property type="project" value="UniProtKB-KW"/>
</dbReference>
<keyword evidence="3" id="KW-1185">Reference proteome</keyword>
<accession>A0ABT1I483</accession>
<evidence type="ECO:0000313" key="3">
    <source>
        <dbReference type="Proteomes" id="UP001205311"/>
    </source>
</evidence>